<gene>
    <name evidence="3" type="ORF">CS010_03120</name>
</gene>
<sequence>MKKMLLGGVLFISATTLVACSKSSDEETTTTSIEIIKESSSSKEETSHNLSFDESYTFTEADMHVTGYESTGLKMTIQKPVIDENIDLKEGYPEEEYSKFEGKKALVVTTIVENTSSDYIDLGGWTVLDSEGKTLDYTFTNVSTQPVDGLTSGQKATIVDVYLVSDDNPVTVSYENATWK</sequence>
<dbReference type="PROSITE" id="PS51257">
    <property type="entry name" value="PROKAR_LIPOPROTEIN"/>
    <property type="match status" value="1"/>
</dbReference>
<comment type="caution">
    <text evidence="3">The sequence shown here is derived from an EMBL/GenBank/DDBJ whole genome shotgun (WGS) entry which is preliminary data.</text>
</comment>
<feature type="region of interest" description="Disordered" evidence="1">
    <location>
        <begin position="29"/>
        <end position="49"/>
    </location>
</feature>
<dbReference type="Proteomes" id="UP000222913">
    <property type="component" value="Unassembled WGS sequence"/>
</dbReference>
<evidence type="ECO:0000256" key="1">
    <source>
        <dbReference type="SAM" id="MobiDB-lite"/>
    </source>
</evidence>
<accession>A0A081JIC6</accession>
<evidence type="ECO:0000313" key="4">
    <source>
        <dbReference type="Proteomes" id="UP000222913"/>
    </source>
</evidence>
<keyword evidence="2" id="KW-0732">Signal</keyword>
<feature type="signal peptide" evidence="2">
    <location>
        <begin position="1"/>
        <end position="19"/>
    </location>
</feature>
<dbReference type="EMBL" id="PEBM01000023">
    <property type="protein sequence ID" value="PHV57873.1"/>
    <property type="molecule type" value="Genomic_DNA"/>
</dbReference>
<dbReference type="OMA" id="YENATWK"/>
<reference evidence="3 4" key="1">
    <citation type="submission" date="2017-10" db="EMBL/GenBank/DDBJ databases">
        <title>Whole-genome sequence of three Streptococcus macedonicus strains isolated from Italian cheeses of the Veneto region.</title>
        <authorList>
            <person name="Treu L."/>
            <person name="De Diego-Diaz B."/>
            <person name="Papadimitriou K."/>
            <person name="Tsakalidou E."/>
            <person name="Corich V."/>
            <person name="Giacomini A."/>
        </authorList>
    </citation>
    <scope>NUCLEOTIDE SEQUENCE [LARGE SCALE GENOMIC DNA]</scope>
    <source>
        <strain evidence="3 4">27MV</strain>
    </source>
</reference>
<dbReference type="RefSeq" id="WP_014294367.1">
    <property type="nucleotide sequence ID" value="NZ_CP119172.1"/>
</dbReference>
<proteinExistence type="predicted"/>
<organism evidence="3 4">
    <name type="scientific">Streptococcus macedonicus</name>
    <name type="common">Streptococcus gallolyticus macedonicus</name>
    <dbReference type="NCBI Taxonomy" id="59310"/>
    <lineage>
        <taxon>Bacteria</taxon>
        <taxon>Bacillati</taxon>
        <taxon>Bacillota</taxon>
        <taxon>Bacilli</taxon>
        <taxon>Lactobacillales</taxon>
        <taxon>Streptococcaceae</taxon>
        <taxon>Streptococcus</taxon>
    </lineage>
</organism>
<feature type="compositionally biased region" description="Basic and acidic residues" evidence="1">
    <location>
        <begin position="35"/>
        <end position="47"/>
    </location>
</feature>
<dbReference type="GeneID" id="93936303"/>
<name>A0A081JIC6_STRMC</name>
<dbReference type="AlphaFoldDB" id="A0A081JIC6"/>
<evidence type="ECO:0000256" key="2">
    <source>
        <dbReference type="SAM" id="SignalP"/>
    </source>
</evidence>
<feature type="chain" id="PRO_5043365934" evidence="2">
    <location>
        <begin position="20"/>
        <end position="180"/>
    </location>
</feature>
<evidence type="ECO:0000313" key="3">
    <source>
        <dbReference type="EMBL" id="PHV57873.1"/>
    </source>
</evidence>
<protein>
    <submittedName>
        <fullName evidence="3">Uncharacterized protein</fullName>
    </submittedName>
</protein>